<gene>
    <name evidence="5" type="primary">tlyA</name>
    <name evidence="5" type="ORF">CLLU_03380</name>
</gene>
<dbReference type="Proteomes" id="UP000237798">
    <property type="component" value="Unassembled WGS sequence"/>
</dbReference>
<evidence type="ECO:0000256" key="1">
    <source>
        <dbReference type="ARBA" id="ARBA00022884"/>
    </source>
</evidence>
<evidence type="ECO:0000313" key="6">
    <source>
        <dbReference type="Proteomes" id="UP000237798"/>
    </source>
</evidence>
<dbReference type="EMBL" id="PVXP01000003">
    <property type="protein sequence ID" value="PRR86537.1"/>
    <property type="molecule type" value="Genomic_DNA"/>
</dbReference>
<dbReference type="RefSeq" id="WP_106007847.1">
    <property type="nucleotide sequence ID" value="NZ_JALCPJ010000001.1"/>
</dbReference>
<dbReference type="InterPro" id="IPR002942">
    <property type="entry name" value="S4_RNA-bd"/>
</dbReference>
<dbReference type="Gene3D" id="3.10.290.10">
    <property type="entry name" value="RNA-binding S4 domain"/>
    <property type="match status" value="1"/>
</dbReference>
<dbReference type="AlphaFoldDB" id="A0A2T0BRN1"/>
<feature type="domain" description="RNA-binding S4" evidence="4">
    <location>
        <begin position="6"/>
        <end position="68"/>
    </location>
</feature>
<evidence type="ECO:0000259" key="4">
    <source>
        <dbReference type="SMART" id="SM00363"/>
    </source>
</evidence>
<dbReference type="OrthoDB" id="9784736at2"/>
<dbReference type="InterPro" id="IPR036986">
    <property type="entry name" value="S4_RNA-bd_sf"/>
</dbReference>
<dbReference type="PANTHER" id="PTHR32319">
    <property type="entry name" value="BACTERIAL HEMOLYSIN-LIKE PROTEIN"/>
    <property type="match status" value="1"/>
</dbReference>
<keyword evidence="6" id="KW-1185">Reference proteome</keyword>
<dbReference type="PANTHER" id="PTHR32319:SF0">
    <property type="entry name" value="BACTERIAL HEMOLYSIN-LIKE PROTEIN"/>
    <property type="match status" value="1"/>
</dbReference>
<proteinExistence type="inferred from homology"/>
<dbReference type="GO" id="GO:0008168">
    <property type="term" value="F:methyltransferase activity"/>
    <property type="evidence" value="ECO:0007669"/>
    <property type="project" value="UniProtKB-KW"/>
</dbReference>
<dbReference type="InterPro" id="IPR029063">
    <property type="entry name" value="SAM-dependent_MTases_sf"/>
</dbReference>
<dbReference type="CDD" id="cd00165">
    <property type="entry name" value="S4"/>
    <property type="match status" value="1"/>
</dbReference>
<dbReference type="Pfam" id="PF01728">
    <property type="entry name" value="FtsJ"/>
    <property type="match status" value="1"/>
</dbReference>
<dbReference type="PROSITE" id="PS50889">
    <property type="entry name" value="S4"/>
    <property type="match status" value="1"/>
</dbReference>
<dbReference type="GO" id="GO:0003723">
    <property type="term" value="F:RNA binding"/>
    <property type="evidence" value="ECO:0007669"/>
    <property type="project" value="UniProtKB-KW"/>
</dbReference>
<evidence type="ECO:0000256" key="2">
    <source>
        <dbReference type="ARBA" id="ARBA00029460"/>
    </source>
</evidence>
<comment type="caution">
    <text evidence="5">The sequence shown here is derived from an EMBL/GenBank/DDBJ whole genome shotgun (WGS) entry which is preliminary data.</text>
</comment>
<protein>
    <submittedName>
        <fullName evidence="5">16S/23S rRNA (Cytidine-2'-O)-methyltransferase TlyA</fullName>
        <ecNumber evidence="5">2.1.1.226</ecNumber>
    </submittedName>
</protein>
<dbReference type="EC" id="2.1.1.226" evidence="5"/>
<name>A0A2T0BRN1_9CLOT</name>
<keyword evidence="1 3" id="KW-0694">RNA-binding</keyword>
<accession>A0A2T0BRN1</accession>
<organism evidence="5 6">
    <name type="scientific">Clostridium luticellarii</name>
    <dbReference type="NCBI Taxonomy" id="1691940"/>
    <lineage>
        <taxon>Bacteria</taxon>
        <taxon>Bacillati</taxon>
        <taxon>Bacillota</taxon>
        <taxon>Clostridia</taxon>
        <taxon>Eubacteriales</taxon>
        <taxon>Clostridiaceae</taxon>
        <taxon>Clostridium</taxon>
    </lineage>
</organism>
<comment type="similarity">
    <text evidence="2">Belongs to the TlyA family.</text>
</comment>
<reference evidence="5 6" key="1">
    <citation type="submission" date="2018-03" db="EMBL/GenBank/DDBJ databases">
        <title>Genome sequence of Clostridium luticellarii DSM 29923.</title>
        <authorList>
            <person name="Poehlein A."/>
            <person name="Daniel R."/>
        </authorList>
    </citation>
    <scope>NUCLEOTIDE SEQUENCE [LARGE SCALE GENOMIC DNA]</scope>
    <source>
        <strain evidence="5 6">DSM 29923</strain>
    </source>
</reference>
<sequence length="274" mass="30778">MSESKERLDVLLVDKGIFPSRERARASIMAGEIFVDGKMVDKCGQKVKKISNIEFKGEKLPFVSRGGLKLQKAIEKFHINLKDKVCMDIGASTGGFTDCMLQSGAKKVFSIDVGYGQFAWKLRIDKRVVCMERTNIRYVTSDDIGEHADFASIDVSFISLKKVIPTVVNLLKDNGSIVALIKPQFEAGREKVGKKGVVREESTHIEVIEDIVAFLKENDMRINSLDYSPIKGPQGNIEYLIYFNKINEHNEAFKYENIVQVVEASHGELNGRKL</sequence>
<dbReference type="SUPFAM" id="SSF55174">
    <property type="entry name" value="Alpha-L RNA-binding motif"/>
    <property type="match status" value="1"/>
</dbReference>
<keyword evidence="5" id="KW-0489">Methyltransferase</keyword>
<dbReference type="Pfam" id="PF01479">
    <property type="entry name" value="S4"/>
    <property type="match status" value="1"/>
</dbReference>
<evidence type="ECO:0000256" key="3">
    <source>
        <dbReference type="PROSITE-ProRule" id="PRU00182"/>
    </source>
</evidence>
<dbReference type="InterPro" id="IPR047048">
    <property type="entry name" value="TlyA"/>
</dbReference>
<keyword evidence="5" id="KW-0808">Transferase</keyword>
<dbReference type="SUPFAM" id="SSF53335">
    <property type="entry name" value="S-adenosyl-L-methionine-dependent methyltransferases"/>
    <property type="match status" value="1"/>
</dbReference>
<dbReference type="PIRSF" id="PIRSF005578">
    <property type="entry name" value="TlyA"/>
    <property type="match status" value="1"/>
</dbReference>
<dbReference type="GO" id="GO:0032259">
    <property type="term" value="P:methylation"/>
    <property type="evidence" value="ECO:0007669"/>
    <property type="project" value="UniProtKB-KW"/>
</dbReference>
<dbReference type="InterPro" id="IPR002877">
    <property type="entry name" value="RNA_MeTrfase_FtsJ_dom"/>
</dbReference>
<dbReference type="Gene3D" id="3.40.50.150">
    <property type="entry name" value="Vaccinia Virus protein VP39"/>
    <property type="match status" value="1"/>
</dbReference>
<dbReference type="InterPro" id="IPR004538">
    <property type="entry name" value="Hemolysin_A/TlyA"/>
</dbReference>
<dbReference type="NCBIfam" id="TIGR00478">
    <property type="entry name" value="tly"/>
    <property type="match status" value="1"/>
</dbReference>
<dbReference type="SMART" id="SM00363">
    <property type="entry name" value="S4"/>
    <property type="match status" value="1"/>
</dbReference>
<evidence type="ECO:0000313" key="5">
    <source>
        <dbReference type="EMBL" id="PRR86537.1"/>
    </source>
</evidence>